<evidence type="ECO:0000313" key="8">
    <source>
        <dbReference type="EMBL" id="MEC4295831.1"/>
    </source>
</evidence>
<dbReference type="CDD" id="cd17895">
    <property type="entry name" value="AGPR_1_N"/>
    <property type="match status" value="1"/>
</dbReference>
<comment type="similarity">
    <text evidence="5">Belongs to the NAGSA dehydrogenase family. Type 1 subfamily.</text>
</comment>
<feature type="domain" description="Semialdehyde dehydrogenase NAD-binding" evidence="7">
    <location>
        <begin position="4"/>
        <end position="141"/>
    </location>
</feature>
<dbReference type="EC" id="1.2.1.38" evidence="5"/>
<dbReference type="Pfam" id="PF01118">
    <property type="entry name" value="Semialdhyde_dh"/>
    <property type="match status" value="1"/>
</dbReference>
<keyword evidence="1 5" id="KW-0055">Arginine biosynthesis</keyword>
<dbReference type="InterPro" id="IPR023013">
    <property type="entry name" value="AGPR_AS"/>
</dbReference>
<evidence type="ECO:0000256" key="3">
    <source>
        <dbReference type="ARBA" id="ARBA00022857"/>
    </source>
</evidence>
<name>A0ABU6J1N8_9ACTN</name>
<dbReference type="InterPro" id="IPR050085">
    <property type="entry name" value="AGPR"/>
</dbReference>
<gene>
    <name evidence="5 8" type="primary">argC</name>
    <name evidence="8" type="ORF">VJ920_11000</name>
</gene>
<evidence type="ECO:0000259" key="7">
    <source>
        <dbReference type="SMART" id="SM00859"/>
    </source>
</evidence>
<comment type="caution">
    <text evidence="8">The sequence shown here is derived from an EMBL/GenBank/DDBJ whole genome shotgun (WGS) entry which is preliminary data.</text>
</comment>
<keyword evidence="3 5" id="KW-0521">NADP</keyword>
<dbReference type="CDD" id="cd23934">
    <property type="entry name" value="AGPR_1_C"/>
    <property type="match status" value="1"/>
</dbReference>
<feature type="active site" evidence="5 6">
    <location>
        <position position="158"/>
    </location>
</feature>
<dbReference type="Gene3D" id="3.30.360.10">
    <property type="entry name" value="Dihydrodipicolinate Reductase, domain 2"/>
    <property type="match status" value="1"/>
</dbReference>
<evidence type="ECO:0000256" key="6">
    <source>
        <dbReference type="PROSITE-ProRule" id="PRU10010"/>
    </source>
</evidence>
<dbReference type="PANTHER" id="PTHR32338">
    <property type="entry name" value="N-ACETYL-GAMMA-GLUTAMYL-PHOSPHATE REDUCTASE, CHLOROPLASTIC-RELATED-RELATED"/>
    <property type="match status" value="1"/>
</dbReference>
<dbReference type="SUPFAM" id="SSF51735">
    <property type="entry name" value="NAD(P)-binding Rossmann-fold domains"/>
    <property type="match status" value="1"/>
</dbReference>
<sequence length="353" mass="36195">MTYRAGVVGAAGFAGIELVRLLSRHPKFDLAAATSDALAGTPIAKAYPAFTGVTDLAFSTHEDTDFAAFDVVFLAVPHKAAMGLAPALIEAGVTVIDLSADFRLKDPAVYEQWYAPHTATDLLAQAAFGLPELTGDELAAAAARRAAGEAVLVGCAGCYPTATSLAAAPAIRAGLVDAAAPVVADAISGVTGAGKKATERTHYCFANENLEAYGVGTHRHTPEIEQILGLEGRLVFTPHLAPLNRGLLSTVTLPPAPGVKAPTTEELVEIYRDFYAESPLVSVMDAGVQPRTASVAGTVRAQVGVAAHPTGMIVATGAIDNLGKGAAGQAVQCANIVFGMPETTGLEEIADPV</sequence>
<dbReference type="HAMAP" id="MF_00150">
    <property type="entry name" value="ArgC_type1"/>
    <property type="match status" value="1"/>
</dbReference>
<dbReference type="Proteomes" id="UP001343724">
    <property type="component" value="Unassembled WGS sequence"/>
</dbReference>
<evidence type="ECO:0000256" key="4">
    <source>
        <dbReference type="ARBA" id="ARBA00023002"/>
    </source>
</evidence>
<protein>
    <recommendedName>
        <fullName evidence="5">N-acetyl-gamma-glutamyl-phosphate reductase</fullName>
        <shortName evidence="5">AGPR</shortName>
        <ecNumber evidence="5">1.2.1.38</ecNumber>
    </recommendedName>
    <alternativeName>
        <fullName evidence="5">N-acetyl-glutamate semialdehyde dehydrogenase</fullName>
        <shortName evidence="5">NAGSA dehydrogenase</shortName>
    </alternativeName>
</protein>
<dbReference type="RefSeq" id="WP_326441559.1">
    <property type="nucleotide sequence ID" value="NZ_JAYMFH010000018.1"/>
</dbReference>
<keyword evidence="2 5" id="KW-0028">Amino-acid biosynthesis</keyword>
<dbReference type="PANTHER" id="PTHR32338:SF10">
    <property type="entry name" value="N-ACETYL-GAMMA-GLUTAMYL-PHOSPHATE REDUCTASE, CHLOROPLASTIC-RELATED"/>
    <property type="match status" value="1"/>
</dbReference>
<dbReference type="Gene3D" id="3.40.50.720">
    <property type="entry name" value="NAD(P)-binding Rossmann-like Domain"/>
    <property type="match status" value="1"/>
</dbReference>
<comment type="subcellular location">
    <subcellularLocation>
        <location evidence="5">Cytoplasm</location>
    </subcellularLocation>
</comment>
<evidence type="ECO:0000256" key="1">
    <source>
        <dbReference type="ARBA" id="ARBA00022571"/>
    </source>
</evidence>
<dbReference type="InterPro" id="IPR000534">
    <property type="entry name" value="Semialdehyde_DH_NAD-bd"/>
</dbReference>
<proteinExistence type="inferred from homology"/>
<keyword evidence="9" id="KW-1185">Reference proteome</keyword>
<dbReference type="EMBL" id="JAYMFH010000018">
    <property type="protein sequence ID" value="MEC4295831.1"/>
    <property type="molecule type" value="Genomic_DNA"/>
</dbReference>
<dbReference type="Pfam" id="PF22698">
    <property type="entry name" value="Semialdhyde_dhC_1"/>
    <property type="match status" value="1"/>
</dbReference>
<reference evidence="8 9" key="1">
    <citation type="submission" date="2024-01" db="EMBL/GenBank/DDBJ databases">
        <title>novel species in genus Adlercreutzia.</title>
        <authorList>
            <person name="Liu X."/>
        </authorList>
    </citation>
    <scope>NUCLEOTIDE SEQUENCE [LARGE SCALE GENOMIC DNA]</scope>
    <source>
        <strain evidence="8 9">R22</strain>
    </source>
</reference>
<comment type="function">
    <text evidence="5">Catalyzes the NADPH-dependent reduction of N-acetyl-5-glutamyl phosphate to yield N-acetyl-L-glutamate 5-semialdehyde.</text>
</comment>
<evidence type="ECO:0000313" key="9">
    <source>
        <dbReference type="Proteomes" id="UP001343724"/>
    </source>
</evidence>
<dbReference type="PROSITE" id="PS01224">
    <property type="entry name" value="ARGC"/>
    <property type="match status" value="1"/>
</dbReference>
<dbReference type="SUPFAM" id="SSF55347">
    <property type="entry name" value="Glyceraldehyde-3-phosphate dehydrogenase-like, C-terminal domain"/>
    <property type="match status" value="1"/>
</dbReference>
<keyword evidence="4 5" id="KW-0560">Oxidoreductase</keyword>
<accession>A0ABU6J1N8</accession>
<evidence type="ECO:0000256" key="5">
    <source>
        <dbReference type="HAMAP-Rule" id="MF_00150"/>
    </source>
</evidence>
<comment type="pathway">
    <text evidence="5">Amino-acid biosynthesis; L-arginine biosynthesis; N(2)-acetyl-L-ornithine from L-glutamate: step 3/4.</text>
</comment>
<dbReference type="InterPro" id="IPR058924">
    <property type="entry name" value="AGPR_dimerisation_dom"/>
</dbReference>
<evidence type="ECO:0000256" key="2">
    <source>
        <dbReference type="ARBA" id="ARBA00022605"/>
    </source>
</evidence>
<dbReference type="InterPro" id="IPR000706">
    <property type="entry name" value="AGPR_type-1"/>
</dbReference>
<dbReference type="InterPro" id="IPR036291">
    <property type="entry name" value="NAD(P)-bd_dom_sf"/>
</dbReference>
<comment type="catalytic activity">
    <reaction evidence="5">
        <text>N-acetyl-L-glutamate 5-semialdehyde + phosphate + NADP(+) = N-acetyl-L-glutamyl 5-phosphate + NADPH + H(+)</text>
        <dbReference type="Rhea" id="RHEA:21588"/>
        <dbReference type="ChEBI" id="CHEBI:15378"/>
        <dbReference type="ChEBI" id="CHEBI:29123"/>
        <dbReference type="ChEBI" id="CHEBI:43474"/>
        <dbReference type="ChEBI" id="CHEBI:57783"/>
        <dbReference type="ChEBI" id="CHEBI:57936"/>
        <dbReference type="ChEBI" id="CHEBI:58349"/>
        <dbReference type="EC" id="1.2.1.38"/>
    </reaction>
</comment>
<dbReference type="SMART" id="SM00859">
    <property type="entry name" value="Semialdhyde_dh"/>
    <property type="match status" value="1"/>
</dbReference>
<organism evidence="8 9">
    <name type="scientific">Adlercreutzia shanghongiae</name>
    <dbReference type="NCBI Taxonomy" id="3111773"/>
    <lineage>
        <taxon>Bacteria</taxon>
        <taxon>Bacillati</taxon>
        <taxon>Actinomycetota</taxon>
        <taxon>Coriobacteriia</taxon>
        <taxon>Eggerthellales</taxon>
        <taxon>Eggerthellaceae</taxon>
        <taxon>Adlercreutzia</taxon>
    </lineage>
</organism>
<dbReference type="GO" id="GO:0003942">
    <property type="term" value="F:N-acetyl-gamma-glutamyl-phosphate reductase activity"/>
    <property type="evidence" value="ECO:0007669"/>
    <property type="project" value="UniProtKB-EC"/>
</dbReference>
<dbReference type="NCBIfam" id="TIGR01850">
    <property type="entry name" value="argC"/>
    <property type="match status" value="1"/>
</dbReference>
<keyword evidence="5" id="KW-0963">Cytoplasm</keyword>